<protein>
    <recommendedName>
        <fullName evidence="1">Inositol 1,4,5-trisphosphate/ryanodine receptor domain-containing protein</fullName>
    </recommendedName>
</protein>
<dbReference type="AlphaFoldDB" id="A0A3S4QVM0"/>
<dbReference type="STRING" id="1965070.A0A3S4QVM0"/>
<dbReference type="OrthoDB" id="76898at2759"/>
<accession>A0A3S4QVM0</accession>
<name>A0A3S4QVM0_9ACAR</name>
<evidence type="ECO:0000313" key="2">
    <source>
        <dbReference type="EMBL" id="RWS08311.1"/>
    </source>
</evidence>
<dbReference type="Proteomes" id="UP000285301">
    <property type="component" value="Unassembled WGS sequence"/>
</dbReference>
<feature type="non-terminal residue" evidence="2">
    <location>
        <position position="80"/>
    </location>
</feature>
<reference evidence="2 3" key="1">
    <citation type="journal article" date="2018" name="Gigascience">
        <title>Genomes of trombidid mites reveal novel predicted allergens and laterally-transferred genes associated with secondary metabolism.</title>
        <authorList>
            <person name="Dong X."/>
            <person name="Chaisiri K."/>
            <person name="Xia D."/>
            <person name="Armstrong S.D."/>
            <person name="Fang Y."/>
            <person name="Donnelly M.J."/>
            <person name="Kadowaki T."/>
            <person name="McGarry J.W."/>
            <person name="Darby A.C."/>
            <person name="Makepeace B.L."/>
        </authorList>
    </citation>
    <scope>NUCLEOTIDE SEQUENCE [LARGE SCALE GENOMIC DNA]</scope>
    <source>
        <strain evidence="2">UoL-WK</strain>
    </source>
</reference>
<evidence type="ECO:0000313" key="3">
    <source>
        <dbReference type="Proteomes" id="UP000285301"/>
    </source>
</evidence>
<sequence length="80" mass="8830">MNSAAADRAEEAIDSSILHYGDIVSLFAHADNYSGFLSSLGLVDDRCVVKPDDGNLDRIPIKYRGTTKNLIYQIESLKKL</sequence>
<keyword evidence="3" id="KW-1185">Reference proteome</keyword>
<dbReference type="Gene3D" id="2.80.10.50">
    <property type="match status" value="1"/>
</dbReference>
<proteinExistence type="predicted"/>
<comment type="caution">
    <text evidence="2">The sequence shown here is derived from an EMBL/GenBank/DDBJ whole genome shotgun (WGS) entry which is preliminary data.</text>
</comment>
<dbReference type="InterPro" id="IPR014821">
    <property type="entry name" value="Ins145_P3_rcpt"/>
</dbReference>
<gene>
    <name evidence="2" type="ORF">B4U79_06974</name>
</gene>
<dbReference type="Pfam" id="PF08709">
    <property type="entry name" value="Ins145_P3_rec"/>
    <property type="match status" value="1"/>
</dbReference>
<organism evidence="2 3">
    <name type="scientific">Dinothrombium tinctorium</name>
    <dbReference type="NCBI Taxonomy" id="1965070"/>
    <lineage>
        <taxon>Eukaryota</taxon>
        <taxon>Metazoa</taxon>
        <taxon>Ecdysozoa</taxon>
        <taxon>Arthropoda</taxon>
        <taxon>Chelicerata</taxon>
        <taxon>Arachnida</taxon>
        <taxon>Acari</taxon>
        <taxon>Acariformes</taxon>
        <taxon>Trombidiformes</taxon>
        <taxon>Prostigmata</taxon>
        <taxon>Anystina</taxon>
        <taxon>Parasitengona</taxon>
        <taxon>Trombidioidea</taxon>
        <taxon>Trombidiidae</taxon>
        <taxon>Dinothrombium</taxon>
    </lineage>
</organism>
<dbReference type="EMBL" id="NCKU01003036">
    <property type="protein sequence ID" value="RWS08311.1"/>
    <property type="molecule type" value="Genomic_DNA"/>
</dbReference>
<feature type="domain" description="Inositol 1,4,5-trisphosphate/ryanodine receptor" evidence="1">
    <location>
        <begin position="15"/>
        <end position="65"/>
    </location>
</feature>
<evidence type="ECO:0000259" key="1">
    <source>
        <dbReference type="Pfam" id="PF08709"/>
    </source>
</evidence>